<feature type="transmembrane region" description="Helical" evidence="1">
    <location>
        <begin position="131"/>
        <end position="150"/>
    </location>
</feature>
<accession>A0ABY8QPP0</accession>
<feature type="transmembrane region" description="Helical" evidence="1">
    <location>
        <begin position="105"/>
        <end position="124"/>
    </location>
</feature>
<feature type="transmembrane region" description="Helical" evidence="1">
    <location>
        <begin position="20"/>
        <end position="39"/>
    </location>
</feature>
<geneLocation type="plasmid" evidence="2 3">
    <name>unnamed1</name>
</geneLocation>
<keyword evidence="1" id="KW-0472">Membrane</keyword>
<keyword evidence="3" id="KW-1185">Reference proteome</keyword>
<organism evidence="2 3">
    <name type="scientific">Tropicibacter oceani</name>
    <dbReference type="NCBI Taxonomy" id="3058420"/>
    <lineage>
        <taxon>Bacteria</taxon>
        <taxon>Pseudomonadati</taxon>
        <taxon>Pseudomonadota</taxon>
        <taxon>Alphaproteobacteria</taxon>
        <taxon>Rhodobacterales</taxon>
        <taxon>Roseobacteraceae</taxon>
        <taxon>Tropicibacter</taxon>
    </lineage>
</organism>
<evidence type="ECO:0000313" key="3">
    <source>
        <dbReference type="Proteomes" id="UP001241605"/>
    </source>
</evidence>
<evidence type="ECO:0000256" key="1">
    <source>
        <dbReference type="SAM" id="Phobius"/>
    </source>
</evidence>
<sequence length="166" mass="17534">MDILKTATDWAKGEMLSNSVFILFGALFLAAGFAFWQVGRTDMARAYGIPMLVAGLLLLILGAGLLYGTWSALSGFGPAVAQDTPAFVASEIARVDKTIAQYGTAVFKVMPLMIVAAAALIIVLDGHAGRAGLITTIAFLCVVMLVDSNASGRLDSYRQKLTEASR</sequence>
<dbReference type="EMBL" id="CP124617">
    <property type="protein sequence ID" value="WGW05986.1"/>
    <property type="molecule type" value="Genomic_DNA"/>
</dbReference>
<evidence type="ECO:0000313" key="2">
    <source>
        <dbReference type="EMBL" id="WGW05986.1"/>
    </source>
</evidence>
<dbReference type="Proteomes" id="UP001241605">
    <property type="component" value="Plasmid unnamed1"/>
</dbReference>
<protein>
    <submittedName>
        <fullName evidence="2">Uncharacterized protein</fullName>
    </submittedName>
</protein>
<proteinExistence type="predicted"/>
<dbReference type="RefSeq" id="WP_282302609.1">
    <property type="nucleotide sequence ID" value="NZ_CP124617.1"/>
</dbReference>
<name>A0ABY8QPP0_9RHOB</name>
<keyword evidence="1" id="KW-1133">Transmembrane helix</keyword>
<reference evidence="2 3" key="1">
    <citation type="submission" date="2023-05" db="EMBL/GenBank/DDBJ databases">
        <title>YMD87, complete Genome.</title>
        <authorList>
            <person name="Zhang J."/>
            <person name="Xu X."/>
        </authorList>
    </citation>
    <scope>NUCLEOTIDE SEQUENCE [LARGE SCALE GENOMIC DNA]</scope>
    <source>
        <strain evidence="2 3">YMD87</strain>
        <plasmid evidence="2 3">unnamed1</plasmid>
    </source>
</reference>
<feature type="transmembrane region" description="Helical" evidence="1">
    <location>
        <begin position="51"/>
        <end position="70"/>
    </location>
</feature>
<gene>
    <name evidence="2" type="ORF">QF118_19140</name>
</gene>
<keyword evidence="1" id="KW-0812">Transmembrane</keyword>
<keyword evidence="2" id="KW-0614">Plasmid</keyword>